<dbReference type="PANTHER" id="PTHR43434:SF1">
    <property type="entry name" value="PHOSPHOGLYCOLATE PHOSPHATASE"/>
    <property type="match status" value="1"/>
</dbReference>
<dbReference type="InterPro" id="IPR036412">
    <property type="entry name" value="HAD-like_sf"/>
</dbReference>
<reference evidence="1" key="2">
    <citation type="submission" date="2020-09" db="EMBL/GenBank/DDBJ databases">
        <authorList>
            <person name="Sun Q."/>
            <person name="Zhou Y."/>
        </authorList>
    </citation>
    <scope>NUCLEOTIDE SEQUENCE</scope>
    <source>
        <strain evidence="1">CGMCC 4.5737</strain>
    </source>
</reference>
<evidence type="ECO:0000313" key="2">
    <source>
        <dbReference type="Proteomes" id="UP000637578"/>
    </source>
</evidence>
<dbReference type="GO" id="GO:0005829">
    <property type="term" value="C:cytosol"/>
    <property type="evidence" value="ECO:0007669"/>
    <property type="project" value="TreeGrafter"/>
</dbReference>
<reference evidence="1" key="1">
    <citation type="journal article" date="2014" name="Int. J. Syst. Evol. Microbiol.">
        <title>Complete genome sequence of Corynebacterium casei LMG S-19264T (=DSM 44701T), isolated from a smear-ripened cheese.</title>
        <authorList>
            <consortium name="US DOE Joint Genome Institute (JGI-PGF)"/>
            <person name="Walter F."/>
            <person name="Albersmeier A."/>
            <person name="Kalinowski J."/>
            <person name="Ruckert C."/>
        </authorList>
    </citation>
    <scope>NUCLEOTIDE SEQUENCE</scope>
    <source>
        <strain evidence="1">CGMCC 4.5737</strain>
    </source>
</reference>
<dbReference type="NCBIfam" id="TIGR01549">
    <property type="entry name" value="HAD-SF-IA-v1"/>
    <property type="match status" value="1"/>
</dbReference>
<name>A0A8J3FWK5_9PSEU</name>
<dbReference type="InterPro" id="IPR023214">
    <property type="entry name" value="HAD_sf"/>
</dbReference>
<dbReference type="InterPro" id="IPR006439">
    <property type="entry name" value="HAD-SF_hydro_IA"/>
</dbReference>
<dbReference type="EMBL" id="BMMK01000029">
    <property type="protein sequence ID" value="GGM72618.1"/>
    <property type="molecule type" value="Genomic_DNA"/>
</dbReference>
<keyword evidence="1" id="KW-0378">Hydrolase</keyword>
<dbReference type="Proteomes" id="UP000637578">
    <property type="component" value="Unassembled WGS sequence"/>
</dbReference>
<sequence length="230" mass="24490">MEVSELIESAEALLLDFDGPVCSVFAGHPANIVADKIRNFLASQEVPVSPSVMGTSDPMLLLRWVGSHHPTLVVLVEDILCAEEATAVLSATPTPYGHEVIRLADQSGRQVAIVSNNSAAAIMKYLAMHKLNNHVSRVIGRAYAEPHRMKPNPDSVISATKATNTAPNACVFVGDTATDIHAGQAAGVRTIGYAKREDRGPTLAEAGADTIISNMSDLLPGLMRKNDRNT</sequence>
<evidence type="ECO:0000313" key="1">
    <source>
        <dbReference type="EMBL" id="GGM72618.1"/>
    </source>
</evidence>
<protein>
    <submittedName>
        <fullName evidence="1">Hydrolase</fullName>
    </submittedName>
</protein>
<comment type="caution">
    <text evidence="1">The sequence shown here is derived from an EMBL/GenBank/DDBJ whole genome shotgun (WGS) entry which is preliminary data.</text>
</comment>
<dbReference type="PANTHER" id="PTHR43434">
    <property type="entry name" value="PHOSPHOGLYCOLATE PHOSPHATASE"/>
    <property type="match status" value="1"/>
</dbReference>
<keyword evidence="2" id="KW-1185">Reference proteome</keyword>
<dbReference type="InterPro" id="IPR050155">
    <property type="entry name" value="HAD-like_hydrolase_sf"/>
</dbReference>
<dbReference type="SUPFAM" id="SSF56784">
    <property type="entry name" value="HAD-like"/>
    <property type="match status" value="1"/>
</dbReference>
<dbReference type="AlphaFoldDB" id="A0A8J3FWK5"/>
<dbReference type="GO" id="GO:0006281">
    <property type="term" value="P:DNA repair"/>
    <property type="evidence" value="ECO:0007669"/>
    <property type="project" value="TreeGrafter"/>
</dbReference>
<gene>
    <name evidence="1" type="ORF">GCM10012275_49020</name>
</gene>
<organism evidence="1 2">
    <name type="scientific">Longimycelium tulufanense</name>
    <dbReference type="NCBI Taxonomy" id="907463"/>
    <lineage>
        <taxon>Bacteria</taxon>
        <taxon>Bacillati</taxon>
        <taxon>Actinomycetota</taxon>
        <taxon>Actinomycetes</taxon>
        <taxon>Pseudonocardiales</taxon>
        <taxon>Pseudonocardiaceae</taxon>
        <taxon>Longimycelium</taxon>
    </lineage>
</organism>
<accession>A0A8J3FWK5</accession>
<dbReference type="Gene3D" id="3.40.50.1000">
    <property type="entry name" value="HAD superfamily/HAD-like"/>
    <property type="match status" value="1"/>
</dbReference>
<dbReference type="GO" id="GO:0008967">
    <property type="term" value="F:phosphoglycolate phosphatase activity"/>
    <property type="evidence" value="ECO:0007669"/>
    <property type="project" value="TreeGrafter"/>
</dbReference>
<dbReference type="NCBIfam" id="TIGR01509">
    <property type="entry name" value="HAD-SF-IA-v3"/>
    <property type="match status" value="1"/>
</dbReference>
<dbReference type="InterPro" id="IPR041492">
    <property type="entry name" value="HAD_2"/>
</dbReference>
<dbReference type="Pfam" id="PF13419">
    <property type="entry name" value="HAD_2"/>
    <property type="match status" value="1"/>
</dbReference>
<proteinExistence type="predicted"/>